<sequence length="98" mass="11152">MNLEEALEVISGNGSKLLIPVKMGFFIMIRPVEPGSFTKPSVPSELREGNDWLPSCDFECRLVEVTSEGWRPLEKLQGKWVQWGVEPNDINRDTFMVV</sequence>
<dbReference type="EMBL" id="ABCP01000013">
    <property type="protein sequence ID" value="EDM47777.1"/>
    <property type="molecule type" value="Genomic_DNA"/>
</dbReference>
<organism evidence="1 2">
    <name type="scientific">Marinobacter algicola DG893</name>
    <dbReference type="NCBI Taxonomy" id="443152"/>
    <lineage>
        <taxon>Bacteria</taxon>
        <taxon>Pseudomonadati</taxon>
        <taxon>Pseudomonadota</taxon>
        <taxon>Gammaproteobacteria</taxon>
        <taxon>Pseudomonadales</taxon>
        <taxon>Marinobacteraceae</taxon>
        <taxon>Marinobacter</taxon>
    </lineage>
</organism>
<reference evidence="1 2" key="1">
    <citation type="submission" date="2007-06" db="EMBL/GenBank/DDBJ databases">
        <authorList>
            <person name="Green D."/>
            <person name="Ferriera S."/>
            <person name="Johnson J."/>
            <person name="Kravitz S."/>
            <person name="Beeson K."/>
            <person name="Sutton G."/>
            <person name="Rogers Y.-H."/>
            <person name="Friedman R."/>
            <person name="Frazier M."/>
            <person name="Venter J.C."/>
        </authorList>
    </citation>
    <scope>NUCLEOTIDE SEQUENCE [LARGE SCALE GENOMIC DNA]</scope>
    <source>
        <strain evidence="1 2">DG893</strain>
    </source>
</reference>
<evidence type="ECO:0000313" key="2">
    <source>
        <dbReference type="Proteomes" id="UP000005856"/>
    </source>
</evidence>
<dbReference type="STRING" id="443152.MDG893_20694"/>
<comment type="caution">
    <text evidence="1">The sequence shown here is derived from an EMBL/GenBank/DDBJ whole genome shotgun (WGS) entry which is preliminary data.</text>
</comment>
<protein>
    <submittedName>
        <fullName evidence="1">Uncharacterized protein</fullName>
    </submittedName>
</protein>
<dbReference type="AlphaFoldDB" id="A6F0L6"/>
<dbReference type="RefSeq" id="WP_007153812.1">
    <property type="nucleotide sequence ID" value="NZ_ABCP01000013.1"/>
</dbReference>
<dbReference type="Proteomes" id="UP000005856">
    <property type="component" value="Unassembled WGS sequence"/>
</dbReference>
<evidence type="ECO:0000313" key="1">
    <source>
        <dbReference type="EMBL" id="EDM47777.1"/>
    </source>
</evidence>
<gene>
    <name evidence="1" type="ORF">MDG893_20694</name>
</gene>
<proteinExistence type="predicted"/>
<name>A6F0L6_9GAMM</name>
<accession>A6F0L6</accession>
<keyword evidence="2" id="KW-1185">Reference proteome</keyword>